<dbReference type="CDD" id="cd01292">
    <property type="entry name" value="metallo-dependent_hydrolases"/>
    <property type="match status" value="1"/>
</dbReference>
<dbReference type="SUPFAM" id="SSF51556">
    <property type="entry name" value="Metallo-dependent hydrolases"/>
    <property type="match status" value="1"/>
</dbReference>
<keyword evidence="4" id="KW-1185">Reference proteome</keyword>
<protein>
    <submittedName>
        <fullName evidence="3">Amidohydrolase family protein</fullName>
    </submittedName>
</protein>
<evidence type="ECO:0000313" key="4">
    <source>
        <dbReference type="Proteomes" id="UP001199424"/>
    </source>
</evidence>
<sequence length="269" mass="30451">MVKHNGVLYRAADAHAHIYPGKIAEKATENVGRFYDLPMAEVGLPHVLNEEGTAVGFDKFLVCSVATKVEQVGSINRFIAAKCEKYPKFVGLGAWHRDIEDVEKELNEIQALGLHGIKLHSDFQGFAIDDEKMLPVYKACMARDLPILFHMGDARSELSAPKKLANVLEKLPELKCIAAHLGGYQRWDEAKACLKGANVWVDTSSSLFVLNPDEARRSIEHFGMDKVMFGTDFPMWTHKKELERFFALGYGEEENRKMLYDNFEKLFKL</sequence>
<dbReference type="GO" id="GO:0019748">
    <property type="term" value="P:secondary metabolic process"/>
    <property type="evidence" value="ECO:0007669"/>
    <property type="project" value="TreeGrafter"/>
</dbReference>
<dbReference type="PANTHER" id="PTHR21240">
    <property type="entry name" value="2-AMINO-3-CARBOXYLMUCONATE-6-SEMIALDEHYDE DECARBOXYLASE"/>
    <property type="match status" value="1"/>
</dbReference>
<feature type="domain" description="Amidohydrolase-related" evidence="2">
    <location>
        <begin position="13"/>
        <end position="269"/>
    </location>
</feature>
<evidence type="ECO:0000259" key="2">
    <source>
        <dbReference type="Pfam" id="PF04909"/>
    </source>
</evidence>
<dbReference type="EMBL" id="JAJEQC010000021">
    <property type="protein sequence ID" value="MCC2137960.1"/>
    <property type="molecule type" value="Genomic_DNA"/>
</dbReference>
<reference evidence="3" key="1">
    <citation type="submission" date="2021-10" db="EMBL/GenBank/DDBJ databases">
        <title>Anaerobic single-cell dispensing facilitates the cultivation of human gut bacteria.</title>
        <authorList>
            <person name="Afrizal A."/>
        </authorList>
    </citation>
    <scope>NUCLEOTIDE SEQUENCE</scope>
    <source>
        <strain evidence="3">CLA-AA-H250</strain>
    </source>
</reference>
<keyword evidence="1" id="KW-0456">Lyase</keyword>
<gene>
    <name evidence="3" type="ORF">LKD31_13255</name>
</gene>
<dbReference type="InterPro" id="IPR006680">
    <property type="entry name" value="Amidohydro-rel"/>
</dbReference>
<dbReference type="Gene3D" id="3.20.20.140">
    <property type="entry name" value="Metal-dependent hydrolases"/>
    <property type="match status" value="1"/>
</dbReference>
<dbReference type="GO" id="GO:0016831">
    <property type="term" value="F:carboxy-lyase activity"/>
    <property type="evidence" value="ECO:0007669"/>
    <property type="project" value="InterPro"/>
</dbReference>
<proteinExistence type="predicted"/>
<dbReference type="Pfam" id="PF04909">
    <property type="entry name" value="Amidohydro_2"/>
    <property type="match status" value="1"/>
</dbReference>
<accession>A0AAE3DI67</accession>
<dbReference type="RefSeq" id="WP_308450081.1">
    <property type="nucleotide sequence ID" value="NZ_JAJEQC010000021.1"/>
</dbReference>
<dbReference type="AlphaFoldDB" id="A0AAE3DI67"/>
<dbReference type="GO" id="GO:0016787">
    <property type="term" value="F:hydrolase activity"/>
    <property type="evidence" value="ECO:0007669"/>
    <property type="project" value="InterPro"/>
</dbReference>
<dbReference type="PANTHER" id="PTHR21240:SF28">
    <property type="entry name" value="ISO-OROTATE DECARBOXYLASE (EUROFUNG)"/>
    <property type="match status" value="1"/>
</dbReference>
<name>A0AAE3DI67_9FIRM</name>
<dbReference type="Proteomes" id="UP001199424">
    <property type="component" value="Unassembled WGS sequence"/>
</dbReference>
<dbReference type="GO" id="GO:0005737">
    <property type="term" value="C:cytoplasm"/>
    <property type="evidence" value="ECO:0007669"/>
    <property type="project" value="TreeGrafter"/>
</dbReference>
<evidence type="ECO:0000313" key="3">
    <source>
        <dbReference type="EMBL" id="MCC2137960.1"/>
    </source>
</evidence>
<dbReference type="InterPro" id="IPR032465">
    <property type="entry name" value="ACMSD"/>
</dbReference>
<organism evidence="3 4">
    <name type="scientific">Hominenteromicrobium mulieris</name>
    <dbReference type="NCBI Taxonomy" id="2885357"/>
    <lineage>
        <taxon>Bacteria</taxon>
        <taxon>Bacillati</taxon>
        <taxon>Bacillota</taxon>
        <taxon>Clostridia</taxon>
        <taxon>Eubacteriales</taxon>
        <taxon>Oscillospiraceae</taxon>
        <taxon>Hominenteromicrobium</taxon>
    </lineage>
</organism>
<dbReference type="InterPro" id="IPR032466">
    <property type="entry name" value="Metal_Hydrolase"/>
</dbReference>
<evidence type="ECO:0000256" key="1">
    <source>
        <dbReference type="ARBA" id="ARBA00023239"/>
    </source>
</evidence>
<comment type="caution">
    <text evidence="3">The sequence shown here is derived from an EMBL/GenBank/DDBJ whole genome shotgun (WGS) entry which is preliminary data.</text>
</comment>